<evidence type="ECO:0000256" key="3">
    <source>
        <dbReference type="ARBA" id="ARBA00022448"/>
    </source>
</evidence>
<feature type="transmembrane region" description="Helical" evidence="9">
    <location>
        <begin position="63"/>
        <end position="84"/>
    </location>
</feature>
<feature type="region of interest" description="Disordered" evidence="10">
    <location>
        <begin position="193"/>
        <end position="213"/>
    </location>
</feature>
<protein>
    <submittedName>
        <fullName evidence="11">Sulfate transport system permease protein CysW</fullName>
    </submittedName>
</protein>
<evidence type="ECO:0000256" key="1">
    <source>
        <dbReference type="ARBA" id="ARBA00004651"/>
    </source>
</evidence>
<feature type="transmembrane region" description="Helical" evidence="9">
    <location>
        <begin position="104"/>
        <end position="126"/>
    </location>
</feature>
<keyword evidence="6" id="KW-0764">Sulfate transport</keyword>
<evidence type="ECO:0000256" key="2">
    <source>
        <dbReference type="ARBA" id="ARBA00011779"/>
    </source>
</evidence>
<comment type="function">
    <text evidence="8">Part of the ABC transporter complex CysAWTP (TC 3.A.1.6.1) involved in sulfate/thiosulfate import. Probably responsible for the translocation of the substrate across the membrane.</text>
</comment>
<dbReference type="GO" id="GO:0015419">
    <property type="term" value="F:ABC-type sulfate transporter activity"/>
    <property type="evidence" value="ECO:0007669"/>
    <property type="project" value="InterPro"/>
</dbReference>
<evidence type="ECO:0000256" key="10">
    <source>
        <dbReference type="SAM" id="MobiDB-lite"/>
    </source>
</evidence>
<feature type="transmembrane region" description="Helical" evidence="9">
    <location>
        <begin position="350"/>
        <end position="371"/>
    </location>
</feature>
<keyword evidence="4 9" id="KW-0812">Transmembrane</keyword>
<dbReference type="GO" id="GO:0005886">
    <property type="term" value="C:plasma membrane"/>
    <property type="evidence" value="ECO:0007669"/>
    <property type="project" value="UniProtKB-SubCell"/>
</dbReference>
<feature type="transmembrane region" description="Helical" evidence="9">
    <location>
        <begin position="241"/>
        <end position="261"/>
    </location>
</feature>
<keyword evidence="5 9" id="KW-1133">Transmembrane helix</keyword>
<evidence type="ECO:0000313" key="11">
    <source>
        <dbReference type="EMBL" id="QDT27019.1"/>
    </source>
</evidence>
<evidence type="ECO:0000256" key="6">
    <source>
        <dbReference type="ARBA" id="ARBA00023032"/>
    </source>
</evidence>
<gene>
    <name evidence="11" type="primary">cysW</name>
    <name evidence="11" type="ORF">Enr10x_23330</name>
</gene>
<dbReference type="InterPro" id="IPR005667">
    <property type="entry name" value="Sulph_transpt2"/>
</dbReference>
<evidence type="ECO:0000256" key="5">
    <source>
        <dbReference type="ARBA" id="ARBA00022989"/>
    </source>
</evidence>
<feature type="transmembrane region" description="Helical" evidence="9">
    <location>
        <begin position="20"/>
        <end position="42"/>
    </location>
</feature>
<keyword evidence="12" id="KW-1185">Reference proteome</keyword>
<dbReference type="Pfam" id="PF00528">
    <property type="entry name" value="BPD_transp_1"/>
    <property type="match status" value="1"/>
</dbReference>
<dbReference type="InterPro" id="IPR035906">
    <property type="entry name" value="MetI-like_sf"/>
</dbReference>
<proteinExistence type="inferred from homology"/>
<reference evidence="11 12" key="1">
    <citation type="submission" date="2019-03" db="EMBL/GenBank/DDBJ databases">
        <title>Deep-cultivation of Planctomycetes and their phenomic and genomic characterization uncovers novel biology.</title>
        <authorList>
            <person name="Wiegand S."/>
            <person name="Jogler M."/>
            <person name="Boedeker C."/>
            <person name="Pinto D."/>
            <person name="Vollmers J."/>
            <person name="Rivas-Marin E."/>
            <person name="Kohn T."/>
            <person name="Peeters S.H."/>
            <person name="Heuer A."/>
            <person name="Rast P."/>
            <person name="Oberbeckmann S."/>
            <person name="Bunk B."/>
            <person name="Jeske O."/>
            <person name="Meyerdierks A."/>
            <person name="Storesund J.E."/>
            <person name="Kallscheuer N."/>
            <person name="Luecker S."/>
            <person name="Lage O.M."/>
            <person name="Pohl T."/>
            <person name="Merkel B.J."/>
            <person name="Hornburger P."/>
            <person name="Mueller R.-W."/>
            <person name="Bruemmer F."/>
            <person name="Labrenz M."/>
            <person name="Spormann A.M."/>
            <person name="Op den Camp H."/>
            <person name="Overmann J."/>
            <person name="Amann R."/>
            <person name="Jetten M.S.M."/>
            <person name="Mascher T."/>
            <person name="Medema M.H."/>
            <person name="Devos D.P."/>
            <person name="Kaster A.-K."/>
            <person name="Ovreas L."/>
            <person name="Rohde M."/>
            <person name="Galperin M.Y."/>
            <person name="Jogler C."/>
        </authorList>
    </citation>
    <scope>NUCLEOTIDE SEQUENCE [LARGE SCALE GENOMIC DNA]</scope>
    <source>
        <strain evidence="11 12">Enr10</strain>
    </source>
</reference>
<comment type="subcellular location">
    <subcellularLocation>
        <location evidence="1 9">Cell membrane</location>
        <topology evidence="1 9">Multi-pass membrane protein</topology>
    </subcellularLocation>
</comment>
<accession>A0A518A605</accession>
<dbReference type="SUPFAM" id="SSF161098">
    <property type="entry name" value="MetI-like"/>
    <property type="match status" value="2"/>
</dbReference>
<organism evidence="11 12">
    <name type="scientific">Gimesia panareensis</name>
    <dbReference type="NCBI Taxonomy" id="2527978"/>
    <lineage>
        <taxon>Bacteria</taxon>
        <taxon>Pseudomonadati</taxon>
        <taxon>Planctomycetota</taxon>
        <taxon>Planctomycetia</taxon>
        <taxon>Planctomycetales</taxon>
        <taxon>Planctomycetaceae</taxon>
        <taxon>Gimesia</taxon>
    </lineage>
</organism>
<dbReference type="CDD" id="cd06261">
    <property type="entry name" value="TM_PBP2"/>
    <property type="match status" value="1"/>
</dbReference>
<dbReference type="InterPro" id="IPR000515">
    <property type="entry name" value="MetI-like"/>
</dbReference>
<sequence>MSGTTPEEPPRKWKSRSDLPFYAVFVTVSAVYVLLIVAMLAAETTYTTPGHILRSFQKPEIQYAIWLSLVSCAITTVLSLWVSVPIGYLMSRHQFPGKTLIDAILDIPIVLPPLVIGLCLLILFQLQIPQIEWLNKLVEAKSVTQSTNEVPGNDRLSTAAVVSHEKQPVSDEQPLVLIAHQTAEDEQLQTDEERLAETQKKSEAETQKASEAERVPIEQTQSIDELIRKITKVLFGRSIGVTYEIPSIILAQFMVACAFAVRTMRVTFDQIGPRYEQVALTLGCNRGQAFWRVVFPQAYRGLLAAATLAWARSLGEFGPILIFSGATRMKTEVLPTTVFLELTVGNIEGAVAASLIMVVSALVVLVIARLFGLTRSTPI</sequence>
<dbReference type="Gene3D" id="1.10.3720.10">
    <property type="entry name" value="MetI-like"/>
    <property type="match status" value="1"/>
</dbReference>
<evidence type="ECO:0000256" key="4">
    <source>
        <dbReference type="ARBA" id="ARBA00022692"/>
    </source>
</evidence>
<evidence type="ECO:0000256" key="8">
    <source>
        <dbReference type="ARBA" id="ARBA00025323"/>
    </source>
</evidence>
<keyword evidence="3 9" id="KW-0813">Transport</keyword>
<dbReference type="PANTHER" id="PTHR30406:SF8">
    <property type="entry name" value="SULFATE TRANSPORT SYSTEM PERMEASE PROTEIN CYST"/>
    <property type="match status" value="1"/>
</dbReference>
<name>A0A518A605_9PLAN</name>
<evidence type="ECO:0000256" key="7">
    <source>
        <dbReference type="ARBA" id="ARBA00023136"/>
    </source>
</evidence>
<evidence type="ECO:0000313" key="12">
    <source>
        <dbReference type="Proteomes" id="UP000315647"/>
    </source>
</evidence>
<dbReference type="PANTHER" id="PTHR30406">
    <property type="entry name" value="SULFATE TRANSPORT SYSTEM PERMEASE PROTEIN"/>
    <property type="match status" value="1"/>
</dbReference>
<comment type="similarity">
    <text evidence="9">Belongs to the binding-protein-dependent transport system permease family.</text>
</comment>
<dbReference type="AlphaFoldDB" id="A0A518A605"/>
<dbReference type="RefSeq" id="WP_145107875.1">
    <property type="nucleotide sequence ID" value="NZ_CP037421.1"/>
</dbReference>
<dbReference type="PROSITE" id="PS50928">
    <property type="entry name" value="ABC_TM1"/>
    <property type="match status" value="1"/>
</dbReference>
<keyword evidence="7 9" id="KW-0472">Membrane</keyword>
<comment type="subunit">
    <text evidence="2">The complex is composed of two ATP-binding proteins (CysA), two transmembrane proteins (CysT and CysW) and a solute-binding protein (CysP).</text>
</comment>
<dbReference type="Proteomes" id="UP000315647">
    <property type="component" value="Chromosome"/>
</dbReference>
<accession>A0A517Q5U9</accession>
<evidence type="ECO:0000256" key="9">
    <source>
        <dbReference type="RuleBase" id="RU363032"/>
    </source>
</evidence>
<dbReference type="EMBL" id="CP037421">
    <property type="protein sequence ID" value="QDT27019.1"/>
    <property type="molecule type" value="Genomic_DNA"/>
</dbReference>